<dbReference type="Proteomes" id="UP000789405">
    <property type="component" value="Unassembled WGS sequence"/>
</dbReference>
<comment type="caution">
    <text evidence="1">The sequence shown here is derived from an EMBL/GenBank/DDBJ whole genome shotgun (WGS) entry which is preliminary data.</text>
</comment>
<protein>
    <submittedName>
        <fullName evidence="1">27083_t:CDS:1</fullName>
    </submittedName>
</protein>
<sequence length="167" mass="19404">MAEENKENEEIFEIEPVNSLEDDLAKEINAIKDVGPEVGTMMVRVFENWFWKKKTSLPKIPQEMKIIPLSYSDSSEEKFVLKGGLKNNSNLTTMMGMWDDVLYPDNENRERRVYELANDINSYSVELAGKTEKLDSLFTILNQKLEELGDDLDYPELKQKTEIPIYE</sequence>
<proteinExistence type="predicted"/>
<feature type="non-terminal residue" evidence="1">
    <location>
        <position position="167"/>
    </location>
</feature>
<name>A0A9N9K1S6_9GLOM</name>
<evidence type="ECO:0000313" key="1">
    <source>
        <dbReference type="EMBL" id="CAG8806542.1"/>
    </source>
</evidence>
<keyword evidence="2" id="KW-1185">Reference proteome</keyword>
<gene>
    <name evidence="1" type="ORF">DERYTH_LOCUS24491</name>
</gene>
<dbReference type="EMBL" id="CAJVPY010041355">
    <property type="protein sequence ID" value="CAG8806542.1"/>
    <property type="molecule type" value="Genomic_DNA"/>
</dbReference>
<accession>A0A9N9K1S6</accession>
<organism evidence="1 2">
    <name type="scientific">Dentiscutata erythropus</name>
    <dbReference type="NCBI Taxonomy" id="1348616"/>
    <lineage>
        <taxon>Eukaryota</taxon>
        <taxon>Fungi</taxon>
        <taxon>Fungi incertae sedis</taxon>
        <taxon>Mucoromycota</taxon>
        <taxon>Glomeromycotina</taxon>
        <taxon>Glomeromycetes</taxon>
        <taxon>Diversisporales</taxon>
        <taxon>Gigasporaceae</taxon>
        <taxon>Dentiscutata</taxon>
    </lineage>
</organism>
<evidence type="ECO:0000313" key="2">
    <source>
        <dbReference type="Proteomes" id="UP000789405"/>
    </source>
</evidence>
<reference evidence="1" key="1">
    <citation type="submission" date="2021-06" db="EMBL/GenBank/DDBJ databases">
        <authorList>
            <person name="Kallberg Y."/>
            <person name="Tangrot J."/>
            <person name="Rosling A."/>
        </authorList>
    </citation>
    <scope>NUCLEOTIDE SEQUENCE</scope>
    <source>
        <strain evidence="1">MA453B</strain>
    </source>
</reference>
<dbReference type="AlphaFoldDB" id="A0A9N9K1S6"/>